<evidence type="ECO:0000313" key="2">
    <source>
        <dbReference type="EMBL" id="KAJ7757792.1"/>
    </source>
</evidence>
<organism evidence="2 3">
    <name type="scientific">Mycena maculata</name>
    <dbReference type="NCBI Taxonomy" id="230809"/>
    <lineage>
        <taxon>Eukaryota</taxon>
        <taxon>Fungi</taxon>
        <taxon>Dikarya</taxon>
        <taxon>Basidiomycota</taxon>
        <taxon>Agaricomycotina</taxon>
        <taxon>Agaricomycetes</taxon>
        <taxon>Agaricomycetidae</taxon>
        <taxon>Agaricales</taxon>
        <taxon>Marasmiineae</taxon>
        <taxon>Mycenaceae</taxon>
        <taxon>Mycena</taxon>
    </lineage>
</organism>
<accession>A0AAD7J7J6</accession>
<sequence length="110" mass="12314">MAEIITLETNKRFHVSKWIGVACHPATMDGNTGELLPCRWCIGFWRLAAQMDEEDDYKEPDEGGGTKKHRLKAPRGGVNKDRKNLKKPAKVCKQSAKKAPAVKAKNRAKL</sequence>
<dbReference type="EMBL" id="JARJLG010000057">
    <property type="protein sequence ID" value="KAJ7757792.1"/>
    <property type="molecule type" value="Genomic_DNA"/>
</dbReference>
<feature type="region of interest" description="Disordered" evidence="1">
    <location>
        <begin position="55"/>
        <end position="110"/>
    </location>
</feature>
<protein>
    <submittedName>
        <fullName evidence="2">Uncharacterized protein</fullName>
    </submittedName>
</protein>
<gene>
    <name evidence="2" type="ORF">DFH07DRAFT_772782</name>
</gene>
<proteinExistence type="predicted"/>
<dbReference type="Proteomes" id="UP001215280">
    <property type="component" value="Unassembled WGS sequence"/>
</dbReference>
<comment type="caution">
    <text evidence="2">The sequence shown here is derived from an EMBL/GenBank/DDBJ whole genome shotgun (WGS) entry which is preliminary data.</text>
</comment>
<name>A0AAD7J7J6_9AGAR</name>
<evidence type="ECO:0000256" key="1">
    <source>
        <dbReference type="SAM" id="MobiDB-lite"/>
    </source>
</evidence>
<evidence type="ECO:0000313" key="3">
    <source>
        <dbReference type="Proteomes" id="UP001215280"/>
    </source>
</evidence>
<reference evidence="2" key="1">
    <citation type="submission" date="2023-03" db="EMBL/GenBank/DDBJ databases">
        <title>Massive genome expansion in bonnet fungi (Mycena s.s.) driven by repeated elements and novel gene families across ecological guilds.</title>
        <authorList>
            <consortium name="Lawrence Berkeley National Laboratory"/>
            <person name="Harder C.B."/>
            <person name="Miyauchi S."/>
            <person name="Viragh M."/>
            <person name="Kuo A."/>
            <person name="Thoen E."/>
            <person name="Andreopoulos B."/>
            <person name="Lu D."/>
            <person name="Skrede I."/>
            <person name="Drula E."/>
            <person name="Henrissat B."/>
            <person name="Morin E."/>
            <person name="Kohler A."/>
            <person name="Barry K."/>
            <person name="LaButti K."/>
            <person name="Morin E."/>
            <person name="Salamov A."/>
            <person name="Lipzen A."/>
            <person name="Mereny Z."/>
            <person name="Hegedus B."/>
            <person name="Baldrian P."/>
            <person name="Stursova M."/>
            <person name="Weitz H."/>
            <person name="Taylor A."/>
            <person name="Grigoriev I.V."/>
            <person name="Nagy L.G."/>
            <person name="Martin F."/>
            <person name="Kauserud H."/>
        </authorList>
    </citation>
    <scope>NUCLEOTIDE SEQUENCE</scope>
    <source>
        <strain evidence="2">CBHHK188m</strain>
    </source>
</reference>
<dbReference type="AlphaFoldDB" id="A0AAD7J7J6"/>
<keyword evidence="3" id="KW-1185">Reference proteome</keyword>